<evidence type="ECO:0000313" key="2">
    <source>
        <dbReference type="Proteomes" id="UP000095472"/>
    </source>
</evidence>
<organism evidence="1 2">
    <name type="scientific">Desertifilum tharense IPPAS B-1220</name>
    <dbReference type="NCBI Taxonomy" id="1781255"/>
    <lineage>
        <taxon>Bacteria</taxon>
        <taxon>Bacillati</taxon>
        <taxon>Cyanobacteriota</taxon>
        <taxon>Cyanophyceae</taxon>
        <taxon>Desertifilales</taxon>
        <taxon>Desertifilaceae</taxon>
        <taxon>Desertifilum</taxon>
    </lineage>
</organism>
<dbReference type="Proteomes" id="UP000095472">
    <property type="component" value="Chromosome"/>
</dbReference>
<protein>
    <submittedName>
        <fullName evidence="1">Uncharacterized protein</fullName>
    </submittedName>
</protein>
<name>A0ACD5GZK3_9CYAN</name>
<sequence>MLELQDLFDESYYLSLYKGVAEAVANGGFTSGFDHYLKHGQHEQRNPSAFFNENYYLAQNEGVAVAVENGFFICGTRPLSQTRTVRTARP</sequence>
<dbReference type="EMBL" id="CP182909">
    <property type="protein sequence ID" value="XPM66060.1"/>
    <property type="molecule type" value="Genomic_DNA"/>
</dbReference>
<gene>
    <name evidence="1" type="ORF">BH720_011765</name>
</gene>
<proteinExistence type="predicted"/>
<keyword evidence="2" id="KW-1185">Reference proteome</keyword>
<reference evidence="1 2" key="1">
    <citation type="journal article" date="2016" name="Genome Announc.">
        <title>Draft Genome Sequence of the Thermotolerant Cyanobacterium Desertifilum sp. IPPAS B-1220.</title>
        <authorList>
            <person name="Mironov K.S."/>
            <person name="Sinetova M.A."/>
            <person name="Bolatkhan K."/>
            <person name="Zayadan B.K."/>
            <person name="Ustinova V.V."/>
            <person name="Kupriyanova E.V."/>
            <person name="Skrypnik A.N."/>
            <person name="Gogoleva N.E."/>
            <person name="Gogolev Y.V."/>
            <person name="Los D.A."/>
        </authorList>
    </citation>
    <scope>NUCLEOTIDE SEQUENCE [LARGE SCALE GENOMIC DNA]</scope>
    <source>
        <strain evidence="1 2">IPPAS B-1220</strain>
    </source>
</reference>
<evidence type="ECO:0000313" key="1">
    <source>
        <dbReference type="EMBL" id="XPM66060.1"/>
    </source>
</evidence>
<accession>A0ACD5GZK3</accession>